<dbReference type="PROSITE" id="PS00936">
    <property type="entry name" value="RIBOSOMAL_L35"/>
    <property type="match status" value="1"/>
</dbReference>
<dbReference type="InterPro" id="IPR021137">
    <property type="entry name" value="Ribosomal_bL35-like"/>
</dbReference>
<dbReference type="PRINTS" id="PR00064">
    <property type="entry name" value="RIBOSOMALL35"/>
</dbReference>
<comment type="similarity">
    <text evidence="1 5 6">Belongs to the bacterial ribosomal protein bL35 family.</text>
</comment>
<dbReference type="InterPro" id="IPR037229">
    <property type="entry name" value="Ribosomal_bL35_sf"/>
</dbReference>
<dbReference type="GO" id="GO:0022625">
    <property type="term" value="C:cytosolic large ribosomal subunit"/>
    <property type="evidence" value="ECO:0007669"/>
    <property type="project" value="TreeGrafter"/>
</dbReference>
<gene>
    <name evidence="8" type="primary">rpmI_1</name>
    <name evidence="5 7" type="synonym">rpmI</name>
    <name evidence="7" type="ORF">FOH10_27080</name>
    <name evidence="8" type="ORF">NCTC1934_02559</name>
</gene>
<reference evidence="8 9" key="1">
    <citation type="submission" date="2018-06" db="EMBL/GenBank/DDBJ databases">
        <authorList>
            <consortium name="Pathogen Informatics"/>
            <person name="Doyle S."/>
        </authorList>
    </citation>
    <scope>NUCLEOTIDE SEQUENCE [LARGE SCALE GENOMIC DNA]</scope>
    <source>
        <strain evidence="8 9">NCTC1934</strain>
    </source>
</reference>
<protein>
    <recommendedName>
        <fullName evidence="4 5">Large ribosomal subunit protein bL35</fullName>
    </recommendedName>
</protein>
<evidence type="ECO:0000256" key="4">
    <source>
        <dbReference type="ARBA" id="ARBA00071664"/>
    </source>
</evidence>
<sequence>MVVRVPKNKSHKGISKRVKVTGSGKLRRAQANKNHLLEKKPSTRTRRLNMEEDFAKADRKRVKRMLGI</sequence>
<evidence type="ECO:0000256" key="5">
    <source>
        <dbReference type="HAMAP-Rule" id="MF_00514"/>
    </source>
</evidence>
<dbReference type="PANTHER" id="PTHR33343:SF1">
    <property type="entry name" value="LARGE RIBOSOMAL SUBUNIT PROTEIN BL35M"/>
    <property type="match status" value="1"/>
</dbReference>
<keyword evidence="2 5" id="KW-0689">Ribosomal protein</keyword>
<reference evidence="7 10" key="2">
    <citation type="submission" date="2019-07" db="EMBL/GenBank/DDBJ databases">
        <title>Complete Genome Sequence and Methylome Analysis of Nocardia otitidis-caviarum NEB252.</title>
        <authorList>
            <person name="Fomenkov A."/>
            <person name="Anton B.P."/>
            <person name="Vincze T."/>
            <person name="Roberts R.J."/>
        </authorList>
    </citation>
    <scope>NUCLEOTIDE SEQUENCE [LARGE SCALE GENOMIC DNA]</scope>
    <source>
        <strain evidence="7 10">NEB252</strain>
    </source>
</reference>
<evidence type="ECO:0000256" key="1">
    <source>
        <dbReference type="ARBA" id="ARBA00006598"/>
    </source>
</evidence>
<dbReference type="NCBIfam" id="TIGR00001">
    <property type="entry name" value="rpmI_bact"/>
    <property type="match status" value="1"/>
</dbReference>
<dbReference type="GO" id="GO:0003735">
    <property type="term" value="F:structural constituent of ribosome"/>
    <property type="evidence" value="ECO:0007669"/>
    <property type="project" value="InterPro"/>
</dbReference>
<dbReference type="InterPro" id="IPR001706">
    <property type="entry name" value="Ribosomal_bL35"/>
</dbReference>
<evidence type="ECO:0000256" key="3">
    <source>
        <dbReference type="ARBA" id="ARBA00023274"/>
    </source>
</evidence>
<evidence type="ECO:0000256" key="6">
    <source>
        <dbReference type="RuleBase" id="RU000568"/>
    </source>
</evidence>
<dbReference type="SUPFAM" id="SSF143034">
    <property type="entry name" value="L35p-like"/>
    <property type="match status" value="1"/>
</dbReference>
<dbReference type="AlphaFoldDB" id="A0A378YJ66"/>
<dbReference type="Proteomes" id="UP000255467">
    <property type="component" value="Unassembled WGS sequence"/>
</dbReference>
<dbReference type="EMBL" id="CP041695">
    <property type="protein sequence ID" value="QDP81854.1"/>
    <property type="molecule type" value="Genomic_DNA"/>
</dbReference>
<dbReference type="GO" id="GO:0006412">
    <property type="term" value="P:translation"/>
    <property type="evidence" value="ECO:0007669"/>
    <property type="project" value="UniProtKB-UniRule"/>
</dbReference>
<evidence type="ECO:0000256" key="2">
    <source>
        <dbReference type="ARBA" id="ARBA00022980"/>
    </source>
</evidence>
<dbReference type="KEGG" id="nod:FOH10_27080"/>
<dbReference type="Proteomes" id="UP000317039">
    <property type="component" value="Chromosome"/>
</dbReference>
<dbReference type="FunFam" id="4.10.410.60:FF:000001">
    <property type="entry name" value="50S ribosomal protein L35"/>
    <property type="match status" value="1"/>
</dbReference>
<dbReference type="HAMAP" id="MF_00514">
    <property type="entry name" value="Ribosomal_bL35"/>
    <property type="match status" value="1"/>
</dbReference>
<dbReference type="OrthoDB" id="9804851at2"/>
<dbReference type="PANTHER" id="PTHR33343">
    <property type="entry name" value="54S RIBOSOMAL PROTEIN BL35M"/>
    <property type="match status" value="1"/>
</dbReference>
<proteinExistence type="inferred from homology"/>
<evidence type="ECO:0000313" key="10">
    <source>
        <dbReference type="Proteomes" id="UP000317039"/>
    </source>
</evidence>
<evidence type="ECO:0000313" key="8">
    <source>
        <dbReference type="EMBL" id="SUA76459.1"/>
    </source>
</evidence>
<accession>A0A378YJ66</accession>
<name>A0A378YJ66_9NOCA</name>
<dbReference type="STRING" id="1406858.GCA_000710895_07192"/>
<dbReference type="Pfam" id="PF01632">
    <property type="entry name" value="Ribosomal_L35p"/>
    <property type="match status" value="1"/>
</dbReference>
<keyword evidence="3 5" id="KW-0687">Ribonucleoprotein</keyword>
<organism evidence="8 9">
    <name type="scientific">Nocardia otitidiscaviarum</name>
    <dbReference type="NCBI Taxonomy" id="1823"/>
    <lineage>
        <taxon>Bacteria</taxon>
        <taxon>Bacillati</taxon>
        <taxon>Actinomycetota</taxon>
        <taxon>Actinomycetes</taxon>
        <taxon>Mycobacteriales</taxon>
        <taxon>Nocardiaceae</taxon>
        <taxon>Nocardia</taxon>
    </lineage>
</organism>
<keyword evidence="9" id="KW-1185">Reference proteome</keyword>
<evidence type="ECO:0000313" key="9">
    <source>
        <dbReference type="Proteomes" id="UP000255467"/>
    </source>
</evidence>
<dbReference type="InterPro" id="IPR018265">
    <property type="entry name" value="Ribosomal_bL35_CS"/>
</dbReference>
<dbReference type="EMBL" id="UGRY01000002">
    <property type="protein sequence ID" value="SUA76459.1"/>
    <property type="molecule type" value="Genomic_DNA"/>
</dbReference>
<dbReference type="Gene3D" id="4.10.410.60">
    <property type="match status" value="1"/>
</dbReference>
<evidence type="ECO:0000313" key="7">
    <source>
        <dbReference type="EMBL" id="QDP81854.1"/>
    </source>
</evidence>